<gene>
    <name evidence="1" type="ORF">PIB30_007667</name>
</gene>
<dbReference type="EMBL" id="JASCZI010181259">
    <property type="protein sequence ID" value="MED6180156.1"/>
    <property type="molecule type" value="Genomic_DNA"/>
</dbReference>
<evidence type="ECO:0000313" key="1">
    <source>
        <dbReference type="EMBL" id="MED6180156.1"/>
    </source>
</evidence>
<protein>
    <submittedName>
        <fullName evidence="1">Uncharacterized protein</fullName>
    </submittedName>
</protein>
<name>A0ABU6W418_9FABA</name>
<accession>A0ABU6W418</accession>
<reference evidence="1 2" key="1">
    <citation type="journal article" date="2023" name="Plants (Basel)">
        <title>Bridging the Gap: Combining Genomics and Transcriptomics Approaches to Understand Stylosanthes scabra, an Orphan Legume from the Brazilian Caatinga.</title>
        <authorList>
            <person name="Ferreira-Neto J.R.C."/>
            <person name="da Silva M.D."/>
            <person name="Binneck E."/>
            <person name="de Melo N.F."/>
            <person name="da Silva R.H."/>
            <person name="de Melo A.L.T.M."/>
            <person name="Pandolfi V."/>
            <person name="Bustamante F.O."/>
            <person name="Brasileiro-Vidal A.C."/>
            <person name="Benko-Iseppon A.M."/>
        </authorList>
    </citation>
    <scope>NUCLEOTIDE SEQUENCE [LARGE SCALE GENOMIC DNA]</scope>
    <source>
        <tissue evidence="1">Leaves</tissue>
    </source>
</reference>
<comment type="caution">
    <text evidence="1">The sequence shown here is derived from an EMBL/GenBank/DDBJ whole genome shotgun (WGS) entry which is preliminary data.</text>
</comment>
<evidence type="ECO:0000313" key="2">
    <source>
        <dbReference type="Proteomes" id="UP001341840"/>
    </source>
</evidence>
<proteinExistence type="predicted"/>
<dbReference type="Proteomes" id="UP001341840">
    <property type="component" value="Unassembled WGS sequence"/>
</dbReference>
<keyword evidence="2" id="KW-1185">Reference proteome</keyword>
<sequence length="104" mass="10659">MPFACSAVNNLPMGYPVLQQPPLPAAGQPHLDSMGGAISGHVVNGVPAPRNYHSIRTNSGNGTPDMDMDTAIAPNGARSSLSEMLVSPTSVASSGHFPFSASEI</sequence>
<organism evidence="1 2">
    <name type="scientific">Stylosanthes scabra</name>
    <dbReference type="NCBI Taxonomy" id="79078"/>
    <lineage>
        <taxon>Eukaryota</taxon>
        <taxon>Viridiplantae</taxon>
        <taxon>Streptophyta</taxon>
        <taxon>Embryophyta</taxon>
        <taxon>Tracheophyta</taxon>
        <taxon>Spermatophyta</taxon>
        <taxon>Magnoliopsida</taxon>
        <taxon>eudicotyledons</taxon>
        <taxon>Gunneridae</taxon>
        <taxon>Pentapetalae</taxon>
        <taxon>rosids</taxon>
        <taxon>fabids</taxon>
        <taxon>Fabales</taxon>
        <taxon>Fabaceae</taxon>
        <taxon>Papilionoideae</taxon>
        <taxon>50 kb inversion clade</taxon>
        <taxon>dalbergioids sensu lato</taxon>
        <taxon>Dalbergieae</taxon>
        <taxon>Pterocarpus clade</taxon>
        <taxon>Stylosanthes</taxon>
    </lineage>
</organism>